<evidence type="ECO:0000313" key="2">
    <source>
        <dbReference type="Proteomes" id="UP001299608"/>
    </source>
</evidence>
<protein>
    <recommendedName>
        <fullName evidence="3">SnoaL-like domain-containing protein</fullName>
    </recommendedName>
</protein>
<organism evidence="1 2">
    <name type="scientific">Enterocloster aldenensis</name>
    <dbReference type="NCBI Taxonomy" id="358742"/>
    <lineage>
        <taxon>Bacteria</taxon>
        <taxon>Bacillati</taxon>
        <taxon>Bacillota</taxon>
        <taxon>Clostridia</taxon>
        <taxon>Lachnospirales</taxon>
        <taxon>Lachnospiraceae</taxon>
        <taxon>Enterocloster</taxon>
    </lineage>
</organism>
<dbReference type="Proteomes" id="UP001299608">
    <property type="component" value="Unassembled WGS sequence"/>
</dbReference>
<dbReference type="RefSeq" id="WP_238053580.1">
    <property type="nucleotide sequence ID" value="NZ_JAKNGE010000011.1"/>
</dbReference>
<dbReference type="AlphaFoldDB" id="A0AAW5BX70"/>
<accession>A0AAW5BX70</accession>
<gene>
    <name evidence="1" type="ORF">L0N08_10730</name>
</gene>
<reference evidence="1" key="1">
    <citation type="submission" date="2022-01" db="EMBL/GenBank/DDBJ databases">
        <title>Collection of gut derived symbiotic bacterial strains cultured from healthy donors.</title>
        <authorList>
            <person name="Lin H."/>
            <person name="Kohout C."/>
            <person name="Waligurski E."/>
            <person name="Pamer E.G."/>
        </authorList>
    </citation>
    <scope>NUCLEOTIDE SEQUENCE</scope>
    <source>
        <strain evidence="1">DFI.6.55</strain>
    </source>
</reference>
<name>A0AAW5BX70_9FIRM</name>
<proteinExistence type="predicted"/>
<sequence length="142" mass="16101">MLKKILDYTGLQYLWGKINSKLDQRIAKALIAHILDSNNPDMVLGADQGPVITGLISALENRVNVLNTNLAGLNARFHFDKVALVQPFFDDAEKSFGFRLYYDVSMTAGYAIHFYFNGEKRITLRFLDIDGVWKVSWTGLLQ</sequence>
<evidence type="ECO:0000313" key="1">
    <source>
        <dbReference type="EMBL" id="MCG4745887.1"/>
    </source>
</evidence>
<dbReference type="EMBL" id="JAKNGE010000011">
    <property type="protein sequence ID" value="MCG4745887.1"/>
    <property type="molecule type" value="Genomic_DNA"/>
</dbReference>
<comment type="caution">
    <text evidence="1">The sequence shown here is derived from an EMBL/GenBank/DDBJ whole genome shotgun (WGS) entry which is preliminary data.</text>
</comment>
<evidence type="ECO:0008006" key="3">
    <source>
        <dbReference type="Google" id="ProtNLM"/>
    </source>
</evidence>